<evidence type="ECO:0000256" key="1">
    <source>
        <dbReference type="ARBA" id="ARBA00004651"/>
    </source>
</evidence>
<dbReference type="InterPro" id="IPR055348">
    <property type="entry name" value="DctQ"/>
</dbReference>
<comment type="similarity">
    <text evidence="7">Belongs to the TRAP transporter small permease family.</text>
</comment>
<evidence type="ECO:0000259" key="8">
    <source>
        <dbReference type="Pfam" id="PF04290"/>
    </source>
</evidence>
<feature type="transmembrane region" description="Helical" evidence="7">
    <location>
        <begin position="100"/>
        <end position="121"/>
    </location>
</feature>
<evidence type="ECO:0000256" key="6">
    <source>
        <dbReference type="ARBA" id="ARBA00023136"/>
    </source>
</evidence>
<keyword evidence="3" id="KW-1003">Cell membrane</keyword>
<proteinExistence type="inferred from homology"/>
<evidence type="ECO:0000313" key="9">
    <source>
        <dbReference type="EMBL" id="MBB5516877.1"/>
    </source>
</evidence>
<dbReference type="Proteomes" id="UP000553766">
    <property type="component" value="Unassembled WGS sequence"/>
</dbReference>
<comment type="subcellular location">
    <subcellularLocation>
        <location evidence="7">Cell inner membrane</location>
        <topology evidence="7">Multi-pass membrane protein</topology>
    </subcellularLocation>
    <subcellularLocation>
        <location evidence="1">Cell membrane</location>
        <topology evidence="1">Multi-pass membrane protein</topology>
    </subcellularLocation>
</comment>
<evidence type="ECO:0000256" key="5">
    <source>
        <dbReference type="ARBA" id="ARBA00022989"/>
    </source>
</evidence>
<evidence type="ECO:0000256" key="2">
    <source>
        <dbReference type="ARBA" id="ARBA00022448"/>
    </source>
</evidence>
<evidence type="ECO:0000313" key="10">
    <source>
        <dbReference type="Proteomes" id="UP000553766"/>
    </source>
</evidence>
<keyword evidence="2 7" id="KW-0813">Transport</keyword>
<keyword evidence="7" id="KW-0997">Cell inner membrane</keyword>
<dbReference type="RefSeq" id="WP_184012836.1">
    <property type="nucleotide sequence ID" value="NZ_JACIJS010000010.1"/>
</dbReference>
<keyword evidence="10" id="KW-1185">Reference proteome</keyword>
<feature type="transmembrane region" description="Helical" evidence="7">
    <location>
        <begin position="22"/>
        <end position="49"/>
    </location>
</feature>
<evidence type="ECO:0000256" key="3">
    <source>
        <dbReference type="ARBA" id="ARBA00022475"/>
    </source>
</evidence>
<gene>
    <name evidence="9" type="ORF">FHS89_002921</name>
</gene>
<name>A0A840X831_9RHOB</name>
<dbReference type="GO" id="GO:0005886">
    <property type="term" value="C:plasma membrane"/>
    <property type="evidence" value="ECO:0007669"/>
    <property type="project" value="UniProtKB-SubCell"/>
</dbReference>
<sequence length="198" mass="21320">MQGILPGAEARAGAILKTGAKLLALFGGVLLAAIALVTVVSVVGRALVAYGFSPVKGDFELVQLGCAIAVFSFLPWCQINRGHVTVDLLADQFSPRVKSALGFLGNVLLAIVSVIVARMLWFGMLDKFCADPKDPVVGWLWSALGIADQYCWVEATYELQIPAWWGYALATVGAWVFALVCLYTVWRSLNETIRGDGL</sequence>
<feature type="transmembrane region" description="Helical" evidence="7">
    <location>
        <begin position="164"/>
        <end position="186"/>
    </location>
</feature>
<dbReference type="EMBL" id="JACIJS010000010">
    <property type="protein sequence ID" value="MBB5516877.1"/>
    <property type="molecule type" value="Genomic_DNA"/>
</dbReference>
<accession>A0A840X831</accession>
<evidence type="ECO:0000256" key="4">
    <source>
        <dbReference type="ARBA" id="ARBA00022692"/>
    </source>
</evidence>
<keyword evidence="5 7" id="KW-1133">Transmembrane helix</keyword>
<comment type="caution">
    <text evidence="9">The sequence shown here is derived from an EMBL/GenBank/DDBJ whole genome shotgun (WGS) entry which is preliminary data.</text>
</comment>
<keyword evidence="6 7" id="KW-0472">Membrane</keyword>
<keyword evidence="4 7" id="KW-0812">Transmembrane</keyword>
<dbReference type="Pfam" id="PF04290">
    <property type="entry name" value="DctQ"/>
    <property type="match status" value="1"/>
</dbReference>
<dbReference type="GO" id="GO:0022857">
    <property type="term" value="F:transmembrane transporter activity"/>
    <property type="evidence" value="ECO:0007669"/>
    <property type="project" value="UniProtKB-UniRule"/>
</dbReference>
<evidence type="ECO:0000256" key="7">
    <source>
        <dbReference type="RuleBase" id="RU369079"/>
    </source>
</evidence>
<feature type="domain" description="Tripartite ATP-independent periplasmic transporters DctQ component" evidence="8">
    <location>
        <begin position="34"/>
        <end position="189"/>
    </location>
</feature>
<dbReference type="AlphaFoldDB" id="A0A840X831"/>
<comment type="function">
    <text evidence="7">Part of the tripartite ATP-independent periplasmic (TRAP) transport system.</text>
</comment>
<organism evidence="9 10">
    <name type="scientific">Rubricella aquisinus</name>
    <dbReference type="NCBI Taxonomy" id="2028108"/>
    <lineage>
        <taxon>Bacteria</taxon>
        <taxon>Pseudomonadati</taxon>
        <taxon>Pseudomonadota</taxon>
        <taxon>Alphaproteobacteria</taxon>
        <taxon>Rhodobacterales</taxon>
        <taxon>Paracoccaceae</taxon>
        <taxon>Rubricella</taxon>
    </lineage>
</organism>
<feature type="transmembrane region" description="Helical" evidence="7">
    <location>
        <begin position="61"/>
        <end position="79"/>
    </location>
</feature>
<protein>
    <recommendedName>
        <fullName evidence="7">TRAP transporter small permease protein</fullName>
    </recommendedName>
</protein>
<comment type="subunit">
    <text evidence="7">The complex comprises the extracytoplasmic solute receptor protein and the two transmembrane proteins.</text>
</comment>
<reference evidence="9 10" key="1">
    <citation type="submission" date="2020-08" db="EMBL/GenBank/DDBJ databases">
        <title>Genomic Encyclopedia of Type Strains, Phase IV (KMG-IV): sequencing the most valuable type-strain genomes for metagenomic binning, comparative biology and taxonomic classification.</title>
        <authorList>
            <person name="Goeker M."/>
        </authorList>
    </citation>
    <scope>NUCLEOTIDE SEQUENCE [LARGE SCALE GENOMIC DNA]</scope>
    <source>
        <strain evidence="9 10">DSM 103377</strain>
    </source>
</reference>